<reference evidence="2" key="1">
    <citation type="submission" date="2023-07" db="EMBL/GenBank/DDBJ databases">
        <title>draft genome sequence of fig (Ficus carica).</title>
        <authorList>
            <person name="Takahashi T."/>
            <person name="Nishimura K."/>
        </authorList>
    </citation>
    <scope>NUCLEOTIDE SEQUENCE</scope>
</reference>
<dbReference type="Gramene" id="FCD_00022083-RA">
    <property type="protein sequence ID" value="FCD_00022083-RA:cds"/>
    <property type="gene ID" value="FCD_00022083"/>
</dbReference>
<keyword evidence="1" id="KW-0732">Signal</keyword>
<dbReference type="EMBL" id="BTGU01000025">
    <property type="protein sequence ID" value="GMN47376.1"/>
    <property type="molecule type" value="Genomic_DNA"/>
</dbReference>
<keyword evidence="3" id="KW-1185">Reference proteome</keyword>
<sequence>MKNSSVMLVLAICLAACAQEAHSRSYTRSWPLISGSAPALGGSGSAPAPGGSDIPPQIPKWLQPPTADEIENCRVAREFSKWKACRDERFQRSKNGTFTPGPVCCTYIAGVVSGCFSHFPHEFQDRIYPKVFCSRYH</sequence>
<name>A0AA88ATF5_FICCA</name>
<feature type="chain" id="PRO_5041682693" evidence="1">
    <location>
        <begin position="24"/>
        <end position="137"/>
    </location>
</feature>
<evidence type="ECO:0000313" key="2">
    <source>
        <dbReference type="EMBL" id="GMN47376.1"/>
    </source>
</evidence>
<protein>
    <submittedName>
        <fullName evidence="2">Uncharacterized protein</fullName>
    </submittedName>
</protein>
<proteinExistence type="predicted"/>
<evidence type="ECO:0000313" key="3">
    <source>
        <dbReference type="Proteomes" id="UP001187192"/>
    </source>
</evidence>
<organism evidence="2 3">
    <name type="scientific">Ficus carica</name>
    <name type="common">Common fig</name>
    <dbReference type="NCBI Taxonomy" id="3494"/>
    <lineage>
        <taxon>Eukaryota</taxon>
        <taxon>Viridiplantae</taxon>
        <taxon>Streptophyta</taxon>
        <taxon>Embryophyta</taxon>
        <taxon>Tracheophyta</taxon>
        <taxon>Spermatophyta</taxon>
        <taxon>Magnoliopsida</taxon>
        <taxon>eudicotyledons</taxon>
        <taxon>Gunneridae</taxon>
        <taxon>Pentapetalae</taxon>
        <taxon>rosids</taxon>
        <taxon>fabids</taxon>
        <taxon>Rosales</taxon>
        <taxon>Moraceae</taxon>
        <taxon>Ficeae</taxon>
        <taxon>Ficus</taxon>
    </lineage>
</organism>
<gene>
    <name evidence="2" type="ORF">TIFTF001_016557</name>
</gene>
<dbReference type="Proteomes" id="UP001187192">
    <property type="component" value="Unassembled WGS sequence"/>
</dbReference>
<comment type="caution">
    <text evidence="2">The sequence shown here is derived from an EMBL/GenBank/DDBJ whole genome shotgun (WGS) entry which is preliminary data.</text>
</comment>
<evidence type="ECO:0000256" key="1">
    <source>
        <dbReference type="SAM" id="SignalP"/>
    </source>
</evidence>
<feature type="signal peptide" evidence="1">
    <location>
        <begin position="1"/>
        <end position="23"/>
    </location>
</feature>
<dbReference type="AlphaFoldDB" id="A0AA88ATF5"/>
<accession>A0AA88ATF5</accession>